<evidence type="ECO:0000259" key="1">
    <source>
        <dbReference type="Pfam" id="PF01593"/>
    </source>
</evidence>
<organism evidence="2 3">
    <name type="scientific">[Mycobacterium] fortunisiensis</name>
    <dbReference type="NCBI Taxonomy" id="2600579"/>
    <lineage>
        <taxon>Bacteria</taxon>
        <taxon>Bacillati</taxon>
        <taxon>Actinomycetota</taxon>
        <taxon>Actinomycetes</taxon>
        <taxon>Mycobacteriales</taxon>
        <taxon>Mycobacteriaceae</taxon>
        <taxon>Mycolicibacterium</taxon>
    </lineage>
</organism>
<feature type="domain" description="Amine oxidase" evidence="1">
    <location>
        <begin position="66"/>
        <end position="150"/>
    </location>
</feature>
<accession>A0ABS6KNC3</accession>
<reference evidence="2 3" key="1">
    <citation type="journal article" date="2021" name="Sci. Rep.">
        <title>Phenotypic and genomic hallmarks of a novel, potentially pathogenic rapidly growing Mycobacterium species related to the Mycobacterium fortuitum complex.</title>
        <authorList>
            <person name="Gharbi R."/>
            <person name="Khanna V."/>
            <person name="Frigui W."/>
            <person name="Mhenni B."/>
            <person name="Brosch R."/>
            <person name="Mardassi H."/>
        </authorList>
    </citation>
    <scope>NUCLEOTIDE SEQUENCE [LARGE SCALE GENOMIC DNA]</scope>
    <source>
        <strain evidence="2 3">TNTM28</strain>
    </source>
</reference>
<sequence>MSTVLSALDKRPRLPPLYIAAECSGPQALSVVRWFGGSVVRQGWSAGSVLYGLAAPDITASDLPSVIDDLCDGFGVKPYDVAHAELVTWAQDPFARGTYGHFLPGRFDEFRCSLPHFTSCVYLAGSERSTRPGFMEGAVESGEAAAEAILAVV</sequence>
<dbReference type="InterPro" id="IPR002937">
    <property type="entry name" value="Amino_oxidase"/>
</dbReference>
<dbReference type="Gene3D" id="3.50.50.60">
    <property type="entry name" value="FAD/NAD(P)-binding domain"/>
    <property type="match status" value="1"/>
</dbReference>
<dbReference type="EMBL" id="VOMB01000017">
    <property type="protein sequence ID" value="MBU9765120.1"/>
    <property type="molecule type" value="Genomic_DNA"/>
</dbReference>
<proteinExistence type="predicted"/>
<dbReference type="Proteomes" id="UP000812982">
    <property type="component" value="Unassembled WGS sequence"/>
</dbReference>
<gene>
    <name evidence="2" type="ORF">FR943_14870</name>
</gene>
<dbReference type="Pfam" id="PF01593">
    <property type="entry name" value="Amino_oxidase"/>
    <property type="match status" value="1"/>
</dbReference>
<evidence type="ECO:0000313" key="3">
    <source>
        <dbReference type="Proteomes" id="UP000812982"/>
    </source>
</evidence>
<comment type="caution">
    <text evidence="2">The sequence shown here is derived from an EMBL/GenBank/DDBJ whole genome shotgun (WGS) entry which is preliminary data.</text>
</comment>
<keyword evidence="3" id="KW-1185">Reference proteome</keyword>
<dbReference type="InterPro" id="IPR036188">
    <property type="entry name" value="FAD/NAD-bd_sf"/>
</dbReference>
<dbReference type="SUPFAM" id="SSF51905">
    <property type="entry name" value="FAD/NAD(P)-binding domain"/>
    <property type="match status" value="1"/>
</dbReference>
<evidence type="ECO:0000313" key="2">
    <source>
        <dbReference type="EMBL" id="MBU9765120.1"/>
    </source>
</evidence>
<name>A0ABS6KNC3_9MYCO</name>
<protein>
    <submittedName>
        <fullName evidence="2">FAD-dependent oxidoreductase</fullName>
    </submittedName>
</protein>